<protein>
    <submittedName>
        <fullName evidence="2">Uncharacterized protein</fullName>
    </submittedName>
</protein>
<gene>
    <name evidence="2" type="ORF">L829_1760</name>
</gene>
<comment type="caution">
    <text evidence="2">The sequence shown here is derived from an EMBL/GenBank/DDBJ whole genome shotgun (WGS) entry which is preliminary data.</text>
</comment>
<feature type="coiled-coil region" evidence="1">
    <location>
        <begin position="92"/>
        <end position="123"/>
    </location>
</feature>
<reference evidence="2 3" key="1">
    <citation type="submission" date="2014-01" db="EMBL/GenBank/DDBJ databases">
        <authorList>
            <person name="Zelazny A."/>
            <person name="Olivier K."/>
            <person name="Sampaio E.P."/>
            <person name="Holland S.M."/>
            <person name="Tallon L.J."/>
            <person name="Sadzewicz L.K."/>
            <person name="Sengamalay N."/>
            <person name="Fraser C.M."/>
            <person name="Hine E."/>
            <person name="Shefchek K.A."/>
            <person name="Das S.P."/>
            <person name="Shallom S.J."/>
            <person name="Agrawal S."/>
            <person name="Tettelin H."/>
        </authorList>
    </citation>
    <scope>NUCLEOTIDE SEQUENCE [LARGE SCALE GENOMIC DNA]</scope>
    <source>
        <strain evidence="2 3">MAB_030201_1075</strain>
    </source>
</reference>
<accession>A0A829PIV7</accession>
<organism evidence="2 3">
    <name type="scientific">Mycobacteroides abscessus MAB_030201_1075</name>
    <dbReference type="NCBI Taxonomy" id="1335410"/>
    <lineage>
        <taxon>Bacteria</taxon>
        <taxon>Bacillati</taxon>
        <taxon>Actinomycetota</taxon>
        <taxon>Actinomycetes</taxon>
        <taxon>Mycobacteriales</taxon>
        <taxon>Mycobacteriaceae</taxon>
        <taxon>Mycobacteroides</taxon>
        <taxon>Mycobacteroides abscessus</taxon>
    </lineage>
</organism>
<evidence type="ECO:0000313" key="3">
    <source>
        <dbReference type="Proteomes" id="UP000019854"/>
    </source>
</evidence>
<evidence type="ECO:0000256" key="1">
    <source>
        <dbReference type="SAM" id="Coils"/>
    </source>
</evidence>
<proteinExistence type="predicted"/>
<dbReference type="Proteomes" id="UP000019854">
    <property type="component" value="Unassembled WGS sequence"/>
</dbReference>
<dbReference type="AlphaFoldDB" id="A0A829PIV7"/>
<keyword evidence="1" id="KW-0175">Coiled coil</keyword>
<name>A0A829PIV7_9MYCO</name>
<dbReference type="EMBL" id="JAOX01000001">
    <property type="protein sequence ID" value="ETZ88203.1"/>
    <property type="molecule type" value="Genomic_DNA"/>
</dbReference>
<evidence type="ECO:0000313" key="2">
    <source>
        <dbReference type="EMBL" id="ETZ88203.1"/>
    </source>
</evidence>
<sequence>MSVHEAKTKLAGDCLQILKSSHSVTFNPQTDHKVLAVRNLALHSGQVDTASFNEALTIMTRLNEEILAITSTYDATMDRISFWGNDLLPQVNERLKEEQEALKLDLEELKASARRAHERLKQMGLTDGALRELADRDPEIDDVAVSSASDFDPTRPECPVCGYDGWLGYDATGRSPAYAETDWRHDDEYHFVDMTIEAVEFVCGVCGLNLDSELLRVEGMDDVREITVEATKEEVDALEQYQIDSYLEDAHRYQR</sequence>